<accession>A0A1T0A4Y5</accession>
<name>A0A1T0A4Y5_MORBO</name>
<dbReference type="EMBL" id="UGPZ01000002">
    <property type="protein sequence ID" value="STY91377.1"/>
    <property type="molecule type" value="Genomic_DNA"/>
</dbReference>
<proteinExistence type="predicted"/>
<sequence>MIILDLSPQVETQIVQIAKQQNMSASDYLVSMAEKLVDEQQPQPFLAPQEEIGDDEFFELTGIRSLPSSANAQPVTNDYINELRGEHGI</sequence>
<dbReference type="RefSeq" id="WP_078273993.1">
    <property type="nucleotide sequence ID" value="NZ_CP030241.1"/>
</dbReference>
<evidence type="ECO:0000313" key="1">
    <source>
        <dbReference type="EMBL" id="STY91377.1"/>
    </source>
</evidence>
<dbReference type="Proteomes" id="UP000254133">
    <property type="component" value="Unassembled WGS sequence"/>
</dbReference>
<gene>
    <name evidence="1" type="ORF">NCTC9426_01426</name>
</gene>
<dbReference type="AlphaFoldDB" id="A0A1T0A4Y5"/>
<dbReference type="KEGG" id="mboi:DQF64_10790"/>
<evidence type="ECO:0000313" key="2">
    <source>
        <dbReference type="Proteomes" id="UP000254133"/>
    </source>
</evidence>
<reference evidence="1 2" key="1">
    <citation type="submission" date="2018-06" db="EMBL/GenBank/DDBJ databases">
        <authorList>
            <consortium name="Pathogen Informatics"/>
            <person name="Doyle S."/>
        </authorList>
    </citation>
    <scope>NUCLEOTIDE SEQUENCE [LARGE SCALE GENOMIC DNA]</scope>
    <source>
        <strain evidence="1 2">NCTC9426</strain>
    </source>
</reference>
<organism evidence="1 2">
    <name type="scientific">Moraxella bovis</name>
    <dbReference type="NCBI Taxonomy" id="476"/>
    <lineage>
        <taxon>Bacteria</taxon>
        <taxon>Pseudomonadati</taxon>
        <taxon>Pseudomonadota</taxon>
        <taxon>Gammaproteobacteria</taxon>
        <taxon>Moraxellales</taxon>
        <taxon>Moraxellaceae</taxon>
        <taxon>Moraxella</taxon>
    </lineage>
</organism>
<protein>
    <submittedName>
        <fullName evidence="1">Uncharacterized protein</fullName>
    </submittedName>
</protein>
<dbReference type="STRING" id="476.B0182_05785"/>